<sequence>MELPVSTATATTKTAPPTDNFYSPSNSAFYSHRPYQSLDKTCCTIRLLRVTKDANGELQCQLADGIPMTTAYDTYTAISYCAGDPKNTRSVLVNGLSFNAFANLAIAIEETYNHRSNDHGDVEAVLWADQICINQSDVTERSHQVGFMRDIYASARDVAVCLSTVEERGSLALYWIEGMYNNDRALREDRQPTLSAANRTFFNQQGKFDDDHIETKLNDAEFSEGLRDFWQMISQPWWERAWVYQEYAVARNTTFLYGGTSADGRYLMAVLLALLNDRATIVRIHKRMELYKHNYDSKRENHLQPSLGLEAFVKSVKIVLSVLSHDQSATEVLTFARLLVHSRMCAASDKRDHVYAFMGLAENSYGVTIDYCGENTCEAVFTQLTRQMIIHDGDLRALVYVGDIDHVRSAHLPSWVPDWSSNACYSTLRTMSMKFLESEARRLGWQPHTTFSQNGNVLQVSGIRLDIFHQGSIQVWESCSIIARTAQGRKVHLSSQICINDELWYLLGAYAPFILRPDGSHYELVYSNIFYEAATQCEDWKEKYVAAMQEPPVRISIK</sequence>
<dbReference type="Pfam" id="PF06985">
    <property type="entry name" value="HET"/>
    <property type="match status" value="1"/>
</dbReference>
<evidence type="ECO:0000313" key="3">
    <source>
        <dbReference type="Proteomes" id="UP000799424"/>
    </source>
</evidence>
<feature type="domain" description="Heterokaryon incompatibility" evidence="1">
    <location>
        <begin position="75"/>
        <end position="246"/>
    </location>
</feature>
<accession>A0A6A6ZRT1</accession>
<name>A0A6A6ZRT1_9PLEO</name>
<protein>
    <recommendedName>
        <fullName evidence="1">Heterokaryon incompatibility domain-containing protein</fullName>
    </recommendedName>
</protein>
<dbReference type="EMBL" id="MU006233">
    <property type="protein sequence ID" value="KAF2823037.1"/>
    <property type="molecule type" value="Genomic_DNA"/>
</dbReference>
<dbReference type="PANTHER" id="PTHR24148:SF73">
    <property type="entry name" value="HET DOMAIN PROTEIN (AFU_ORTHOLOGUE AFUA_8G01020)"/>
    <property type="match status" value="1"/>
</dbReference>
<gene>
    <name evidence="2" type="ORF">CC86DRAFT_409809</name>
</gene>
<organism evidence="2 3">
    <name type="scientific">Ophiobolus disseminans</name>
    <dbReference type="NCBI Taxonomy" id="1469910"/>
    <lineage>
        <taxon>Eukaryota</taxon>
        <taxon>Fungi</taxon>
        <taxon>Dikarya</taxon>
        <taxon>Ascomycota</taxon>
        <taxon>Pezizomycotina</taxon>
        <taxon>Dothideomycetes</taxon>
        <taxon>Pleosporomycetidae</taxon>
        <taxon>Pleosporales</taxon>
        <taxon>Pleosporineae</taxon>
        <taxon>Phaeosphaeriaceae</taxon>
        <taxon>Ophiobolus</taxon>
    </lineage>
</organism>
<dbReference type="PANTHER" id="PTHR24148">
    <property type="entry name" value="ANKYRIN REPEAT DOMAIN-CONTAINING PROTEIN 39 HOMOLOG-RELATED"/>
    <property type="match status" value="1"/>
</dbReference>
<dbReference type="OrthoDB" id="3477286at2759"/>
<dbReference type="AlphaFoldDB" id="A0A6A6ZRT1"/>
<evidence type="ECO:0000259" key="1">
    <source>
        <dbReference type="Pfam" id="PF06985"/>
    </source>
</evidence>
<dbReference type="InterPro" id="IPR052895">
    <property type="entry name" value="HetReg/Transcr_Mod"/>
</dbReference>
<proteinExistence type="predicted"/>
<reference evidence="2" key="1">
    <citation type="journal article" date="2020" name="Stud. Mycol.">
        <title>101 Dothideomycetes genomes: a test case for predicting lifestyles and emergence of pathogens.</title>
        <authorList>
            <person name="Haridas S."/>
            <person name="Albert R."/>
            <person name="Binder M."/>
            <person name="Bloem J."/>
            <person name="Labutti K."/>
            <person name="Salamov A."/>
            <person name="Andreopoulos B."/>
            <person name="Baker S."/>
            <person name="Barry K."/>
            <person name="Bills G."/>
            <person name="Bluhm B."/>
            <person name="Cannon C."/>
            <person name="Castanera R."/>
            <person name="Culley D."/>
            <person name="Daum C."/>
            <person name="Ezra D."/>
            <person name="Gonzalez J."/>
            <person name="Henrissat B."/>
            <person name="Kuo A."/>
            <person name="Liang C."/>
            <person name="Lipzen A."/>
            <person name="Lutzoni F."/>
            <person name="Magnuson J."/>
            <person name="Mondo S."/>
            <person name="Nolan M."/>
            <person name="Ohm R."/>
            <person name="Pangilinan J."/>
            <person name="Park H.-J."/>
            <person name="Ramirez L."/>
            <person name="Alfaro M."/>
            <person name="Sun H."/>
            <person name="Tritt A."/>
            <person name="Yoshinaga Y."/>
            <person name="Zwiers L.-H."/>
            <person name="Turgeon B."/>
            <person name="Goodwin S."/>
            <person name="Spatafora J."/>
            <person name="Crous P."/>
            <person name="Grigoriev I."/>
        </authorList>
    </citation>
    <scope>NUCLEOTIDE SEQUENCE</scope>
    <source>
        <strain evidence="2">CBS 113818</strain>
    </source>
</reference>
<dbReference type="Proteomes" id="UP000799424">
    <property type="component" value="Unassembled WGS sequence"/>
</dbReference>
<dbReference type="InterPro" id="IPR010730">
    <property type="entry name" value="HET"/>
</dbReference>
<keyword evidence="3" id="KW-1185">Reference proteome</keyword>
<evidence type="ECO:0000313" key="2">
    <source>
        <dbReference type="EMBL" id="KAF2823037.1"/>
    </source>
</evidence>